<evidence type="ECO:0000256" key="5">
    <source>
        <dbReference type="ARBA" id="ARBA00022741"/>
    </source>
</evidence>
<evidence type="ECO:0000256" key="8">
    <source>
        <dbReference type="ARBA" id="ARBA00022989"/>
    </source>
</evidence>
<evidence type="ECO:0000256" key="6">
    <source>
        <dbReference type="ARBA" id="ARBA00022777"/>
    </source>
</evidence>
<reference evidence="13 14" key="1">
    <citation type="submission" date="2020-12" db="EMBL/GenBank/DDBJ databases">
        <title>FDA dAtabase for Regulatory Grade micrObial Sequences (FDA-ARGOS): Supporting development and validation of Infectious Disease Dx tests.</title>
        <authorList>
            <person name="Nelson B."/>
            <person name="Plummer A."/>
            <person name="Tallon L."/>
            <person name="Sadzewicz L."/>
            <person name="Zhao X."/>
            <person name="Boylan J."/>
            <person name="Ott S."/>
            <person name="Bowen H."/>
            <person name="Vavikolanu K."/>
            <person name="Mehta A."/>
            <person name="Aluvathingal J."/>
            <person name="Nadendla S."/>
            <person name="Myers T."/>
            <person name="Yan Y."/>
            <person name="Sichtig H."/>
        </authorList>
    </citation>
    <scope>NUCLEOTIDE SEQUENCE [LARGE SCALE GENOMIC DNA]</scope>
    <source>
        <strain evidence="13 14">FDAARGOS_1049</strain>
        <plasmid evidence="13 14">unnamed</plasmid>
    </source>
</reference>
<dbReference type="GO" id="GO:0016301">
    <property type="term" value="F:kinase activity"/>
    <property type="evidence" value="ECO:0007669"/>
    <property type="project" value="UniProtKB-KW"/>
</dbReference>
<evidence type="ECO:0000256" key="2">
    <source>
        <dbReference type="ARBA" id="ARBA00022553"/>
    </source>
</evidence>
<keyword evidence="3" id="KW-0808">Transferase</keyword>
<proteinExistence type="predicted"/>
<keyword evidence="4 11" id="KW-0812">Transmembrane</keyword>
<dbReference type="GO" id="GO:0000160">
    <property type="term" value="P:phosphorelay signal transduction system"/>
    <property type="evidence" value="ECO:0007669"/>
    <property type="project" value="UniProtKB-KW"/>
</dbReference>
<organism evidence="13 14">
    <name type="scientific">Paraburkholderia ginsengisoli</name>
    <dbReference type="NCBI Taxonomy" id="311231"/>
    <lineage>
        <taxon>Bacteria</taxon>
        <taxon>Pseudomonadati</taxon>
        <taxon>Pseudomonadota</taxon>
        <taxon>Betaproteobacteria</taxon>
        <taxon>Burkholderiales</taxon>
        <taxon>Burkholderiaceae</taxon>
        <taxon>Paraburkholderia</taxon>
    </lineage>
</organism>
<keyword evidence="7" id="KW-0067">ATP-binding</keyword>
<feature type="domain" description="Sensor protein KdpD transmembrane" evidence="12">
    <location>
        <begin position="17"/>
        <end position="120"/>
    </location>
</feature>
<comment type="subcellular location">
    <subcellularLocation>
        <location evidence="1">Membrane</location>
        <topology evidence="1">Multi-pass membrane protein</topology>
    </subcellularLocation>
</comment>
<feature type="transmembrane region" description="Helical" evidence="11">
    <location>
        <begin position="17"/>
        <end position="34"/>
    </location>
</feature>
<keyword evidence="13" id="KW-0614">Plasmid</keyword>
<accession>A0A7T4TC71</accession>
<dbReference type="KEGG" id="pgis:I6I06_28530"/>
<feature type="transmembrane region" description="Helical" evidence="11">
    <location>
        <begin position="93"/>
        <end position="110"/>
    </location>
</feature>
<dbReference type="Gene3D" id="1.20.120.620">
    <property type="entry name" value="Backbone structure of the membrane domain of e. Coli histidine kinase receptor kdpd"/>
    <property type="match status" value="1"/>
</dbReference>
<keyword evidence="2" id="KW-0597">Phosphoprotein</keyword>
<evidence type="ECO:0000256" key="11">
    <source>
        <dbReference type="SAM" id="Phobius"/>
    </source>
</evidence>
<sequence length="251" mass="28301">MKVKNAGRWAPRGARPWLYTGFAIAIASGIRILLHPLLGPIMPGTAFLIAAALIEYFFGMTRAIFAMVIGLLIADYLFVPPYQQIAVFDQSDLALLISYPLITIVVICLIERLRRAQFRAELIGQVAQSRYEMLLRRDNERVLADRAADETHRLMRHLPHYHDDIVLIKAFDRKAGAEARRARHDATAIAQGTRFDNVHPDDVKRLASMIHPGSQRVRITHGSAFRTITCLGEQFTTHAGDFLVFRVEEAS</sequence>
<feature type="transmembrane region" description="Helical" evidence="11">
    <location>
        <begin position="46"/>
        <end position="73"/>
    </location>
</feature>
<keyword evidence="10 11" id="KW-0472">Membrane</keyword>
<dbReference type="RefSeq" id="WP_042329786.1">
    <property type="nucleotide sequence ID" value="NZ_CP066077.1"/>
</dbReference>
<keyword evidence="6" id="KW-0418">Kinase</keyword>
<evidence type="ECO:0000259" key="12">
    <source>
        <dbReference type="Pfam" id="PF13493"/>
    </source>
</evidence>
<name>A0A7T4TC71_9BURK</name>
<keyword evidence="9" id="KW-0902">Two-component regulatory system</keyword>
<keyword evidence="14" id="KW-1185">Reference proteome</keyword>
<evidence type="ECO:0000256" key="1">
    <source>
        <dbReference type="ARBA" id="ARBA00004141"/>
    </source>
</evidence>
<evidence type="ECO:0000313" key="14">
    <source>
        <dbReference type="Proteomes" id="UP000595610"/>
    </source>
</evidence>
<evidence type="ECO:0000256" key="7">
    <source>
        <dbReference type="ARBA" id="ARBA00022840"/>
    </source>
</evidence>
<dbReference type="InterPro" id="IPR038318">
    <property type="entry name" value="KdpD_sf"/>
</dbReference>
<dbReference type="AlphaFoldDB" id="A0A7T4TC71"/>
<evidence type="ECO:0000256" key="4">
    <source>
        <dbReference type="ARBA" id="ARBA00022692"/>
    </source>
</evidence>
<keyword evidence="8 11" id="KW-1133">Transmembrane helix</keyword>
<gene>
    <name evidence="13" type="ORF">I6I06_28530</name>
</gene>
<protein>
    <submittedName>
        <fullName evidence="13">DUF4118 domain-containing protein</fullName>
    </submittedName>
</protein>
<evidence type="ECO:0000256" key="3">
    <source>
        <dbReference type="ARBA" id="ARBA00022679"/>
    </source>
</evidence>
<geneLocation type="plasmid" evidence="13 14">
    <name>unnamed</name>
</geneLocation>
<dbReference type="Proteomes" id="UP000595610">
    <property type="component" value="Plasmid unnamed"/>
</dbReference>
<evidence type="ECO:0000313" key="13">
    <source>
        <dbReference type="EMBL" id="QQC67937.1"/>
    </source>
</evidence>
<keyword evidence="5" id="KW-0547">Nucleotide-binding</keyword>
<dbReference type="GO" id="GO:0005524">
    <property type="term" value="F:ATP binding"/>
    <property type="evidence" value="ECO:0007669"/>
    <property type="project" value="UniProtKB-KW"/>
</dbReference>
<evidence type="ECO:0000256" key="10">
    <source>
        <dbReference type="ARBA" id="ARBA00023136"/>
    </source>
</evidence>
<dbReference type="EMBL" id="CP066077">
    <property type="protein sequence ID" value="QQC67937.1"/>
    <property type="molecule type" value="Genomic_DNA"/>
</dbReference>
<dbReference type="Pfam" id="PF13493">
    <property type="entry name" value="DUF4118"/>
    <property type="match status" value="1"/>
</dbReference>
<dbReference type="InterPro" id="IPR025201">
    <property type="entry name" value="KdpD_TM"/>
</dbReference>
<dbReference type="GO" id="GO:0016020">
    <property type="term" value="C:membrane"/>
    <property type="evidence" value="ECO:0007669"/>
    <property type="project" value="UniProtKB-SubCell"/>
</dbReference>
<evidence type="ECO:0000256" key="9">
    <source>
        <dbReference type="ARBA" id="ARBA00023012"/>
    </source>
</evidence>